<evidence type="ECO:0000313" key="8">
    <source>
        <dbReference type="EMBL" id="KAH0511933.1"/>
    </source>
</evidence>
<sequence length="432" mass="48440">MLWLLFLTLPGLGSTVPVTPDLGSGQELVGIVGGCPVSVSRFPWQVSLRFYSMEYRKWEHICGGSLIHPQWVLTAAHCVQPKELEACGFRVQAGQLRLYENDQLRKVARIIRHPKFSEKLSVAGGADIALLKLDTPVVLSEHVHPVSLPAASQKVSSKKTCWVTGWVPLPPPYHLREVAVPIVENNDCEQKYRANSSWNSNTRIIKDDMLCAGTQGRDSCKQDSGGPLVCRWNCSWVQVGVVSWGRGCGLPDFPGVYTRVMSYVSWIHRYKHCATGNLNTPTCFGDLTDTLVVVFIREDLVFPGRSKPVGIVGAHRSQKGRWPWQVSLRTSSYKTGSWEHICGGSTIHPQWVLTAAHCIQRQDADPALYRVEVGEIFLYKEQELLNTSKIIIHPDFNVFNKRFDLALLKLTNLLSKVQANLSAKRKLDFQLK</sequence>
<evidence type="ECO:0000259" key="7">
    <source>
        <dbReference type="PROSITE" id="PS50240"/>
    </source>
</evidence>
<evidence type="ECO:0000256" key="6">
    <source>
        <dbReference type="SAM" id="SignalP"/>
    </source>
</evidence>
<dbReference type="AlphaFoldDB" id="A0A8J6GJM9"/>
<dbReference type="EMBL" id="JAATJU010022120">
    <property type="protein sequence ID" value="KAH0511933.1"/>
    <property type="molecule type" value="Genomic_DNA"/>
</dbReference>
<dbReference type="PROSITE" id="PS50240">
    <property type="entry name" value="TRYPSIN_DOM"/>
    <property type="match status" value="2"/>
</dbReference>
<evidence type="ECO:0000256" key="1">
    <source>
        <dbReference type="ARBA" id="ARBA00022670"/>
    </source>
</evidence>
<keyword evidence="4" id="KW-1015">Disulfide bond</keyword>
<evidence type="ECO:0000256" key="2">
    <source>
        <dbReference type="ARBA" id="ARBA00022801"/>
    </source>
</evidence>
<dbReference type="Proteomes" id="UP000710432">
    <property type="component" value="Unassembled WGS sequence"/>
</dbReference>
<comment type="caution">
    <text evidence="8">The sequence shown here is derived from an EMBL/GenBank/DDBJ whole genome shotgun (WGS) entry which is preliminary data.</text>
</comment>
<evidence type="ECO:0000256" key="4">
    <source>
        <dbReference type="ARBA" id="ARBA00023157"/>
    </source>
</evidence>
<dbReference type="CDD" id="cd00190">
    <property type="entry name" value="Tryp_SPc"/>
    <property type="match status" value="1"/>
</dbReference>
<feature type="domain" description="Peptidase S1" evidence="7">
    <location>
        <begin position="31"/>
        <end position="272"/>
    </location>
</feature>
<dbReference type="PROSITE" id="PS00134">
    <property type="entry name" value="TRYPSIN_HIS"/>
    <property type="match status" value="2"/>
</dbReference>
<dbReference type="SMART" id="SM00020">
    <property type="entry name" value="Tryp_SPc"/>
    <property type="match status" value="1"/>
</dbReference>
<accession>A0A8J6GJM9</accession>
<feature type="chain" id="PRO_5035196285" evidence="6">
    <location>
        <begin position="16"/>
        <end position="432"/>
    </location>
</feature>
<keyword evidence="6" id="KW-0732">Signal</keyword>
<dbReference type="SUPFAM" id="SSF50494">
    <property type="entry name" value="Trypsin-like serine proteases"/>
    <property type="match status" value="2"/>
</dbReference>
<dbReference type="FunFam" id="2.40.10.10:FF:000004">
    <property type="entry name" value="Tryptase gamma 1"/>
    <property type="match status" value="1"/>
</dbReference>
<dbReference type="GO" id="GO:0004252">
    <property type="term" value="F:serine-type endopeptidase activity"/>
    <property type="evidence" value="ECO:0007669"/>
    <property type="project" value="InterPro"/>
</dbReference>
<dbReference type="InterPro" id="IPR043504">
    <property type="entry name" value="Peptidase_S1_PA_chymotrypsin"/>
</dbReference>
<keyword evidence="2" id="KW-0378">Hydrolase</keyword>
<dbReference type="InterPro" id="IPR009003">
    <property type="entry name" value="Peptidase_S1_PA"/>
</dbReference>
<dbReference type="PANTHER" id="PTHR24256">
    <property type="entry name" value="TRYPTASE-RELATED"/>
    <property type="match status" value="1"/>
</dbReference>
<dbReference type="GO" id="GO:0006508">
    <property type="term" value="P:proteolysis"/>
    <property type="evidence" value="ECO:0007669"/>
    <property type="project" value="UniProtKB-KW"/>
</dbReference>
<gene>
    <name evidence="8" type="ORF">LTLLF_147430</name>
</gene>
<evidence type="ECO:0000256" key="3">
    <source>
        <dbReference type="ARBA" id="ARBA00022825"/>
    </source>
</evidence>
<dbReference type="Gene3D" id="2.40.10.10">
    <property type="entry name" value="Trypsin-like serine proteases"/>
    <property type="match status" value="3"/>
</dbReference>
<dbReference type="InterPro" id="IPR001254">
    <property type="entry name" value="Trypsin_dom"/>
</dbReference>
<dbReference type="Pfam" id="PF00089">
    <property type="entry name" value="Trypsin"/>
    <property type="match status" value="2"/>
</dbReference>
<evidence type="ECO:0000313" key="9">
    <source>
        <dbReference type="Proteomes" id="UP000710432"/>
    </source>
</evidence>
<protein>
    <submittedName>
        <fullName evidence="8">Mastin</fullName>
    </submittedName>
</protein>
<reference evidence="8" key="1">
    <citation type="submission" date="2020-03" db="EMBL/GenBank/DDBJ databases">
        <title>Studies in the Genomics of Life Span.</title>
        <authorList>
            <person name="Glass D."/>
        </authorList>
    </citation>
    <scope>NUCLEOTIDE SEQUENCE</scope>
    <source>
        <strain evidence="8">LTLLF</strain>
        <tissue evidence="8">Muscle</tissue>
    </source>
</reference>
<feature type="signal peptide" evidence="6">
    <location>
        <begin position="1"/>
        <end position="15"/>
    </location>
</feature>
<dbReference type="InterPro" id="IPR051487">
    <property type="entry name" value="Ser/Thr_Proteases_Immune/Dev"/>
</dbReference>
<feature type="domain" description="Peptidase S1" evidence="7">
    <location>
        <begin position="311"/>
        <end position="432"/>
    </location>
</feature>
<proteinExistence type="inferred from homology"/>
<dbReference type="FunFam" id="2.40.10.10:FF:000006">
    <property type="entry name" value="Serine proteinase stubble"/>
    <property type="match status" value="1"/>
</dbReference>
<name>A0A8J6GJM9_MICOH</name>
<comment type="similarity">
    <text evidence="5">Belongs to the peptidase S1 family. CLIP subfamily.</text>
</comment>
<evidence type="ECO:0000256" key="5">
    <source>
        <dbReference type="ARBA" id="ARBA00024195"/>
    </source>
</evidence>
<organism evidence="8 9">
    <name type="scientific">Microtus ochrogaster</name>
    <name type="common">Prairie vole</name>
    <dbReference type="NCBI Taxonomy" id="79684"/>
    <lineage>
        <taxon>Eukaryota</taxon>
        <taxon>Metazoa</taxon>
        <taxon>Chordata</taxon>
        <taxon>Craniata</taxon>
        <taxon>Vertebrata</taxon>
        <taxon>Euteleostomi</taxon>
        <taxon>Mammalia</taxon>
        <taxon>Eutheria</taxon>
        <taxon>Euarchontoglires</taxon>
        <taxon>Glires</taxon>
        <taxon>Rodentia</taxon>
        <taxon>Myomorpha</taxon>
        <taxon>Muroidea</taxon>
        <taxon>Cricetidae</taxon>
        <taxon>Arvicolinae</taxon>
        <taxon>Microtus</taxon>
    </lineage>
</organism>
<dbReference type="InterPro" id="IPR001314">
    <property type="entry name" value="Peptidase_S1A"/>
</dbReference>
<keyword evidence="3" id="KW-0720">Serine protease</keyword>
<dbReference type="InterPro" id="IPR018114">
    <property type="entry name" value="TRYPSIN_HIS"/>
</dbReference>
<keyword evidence="1" id="KW-0645">Protease</keyword>
<dbReference type="PRINTS" id="PR00722">
    <property type="entry name" value="CHYMOTRYPSIN"/>
</dbReference>